<sequence length="240" mass="27793">MAGPQFHDWWDRDQETTPGLHRDWGHPHPHSSAWTWHETSREEMRVGEKCFGCRHCPKAFGQELLLRAHEKSHTERVDANSDPRGGGEGPDEAASFGTSGWSYSLQDWVDQCQRTTPNQVRKESTTCRPITNPHVTPRRRTHAGEKPFNCRLCGKTFARKGHVKFHERIHAGEKPFQCRHCLKAFTQKGNRDAHERIHVGERPYRCALCGRAFTQQGTLRRHERSHSSKKQYRPRENCAT</sequence>
<proteinExistence type="predicted"/>
<name>A0AC60QES8_IXOPE</name>
<comment type="caution">
    <text evidence="1">The sequence shown here is derived from an EMBL/GenBank/DDBJ whole genome shotgun (WGS) entry which is preliminary data.</text>
</comment>
<accession>A0AC60QES8</accession>
<dbReference type="EMBL" id="JABSTQ010009204">
    <property type="protein sequence ID" value="KAG0431706.1"/>
    <property type="molecule type" value="Genomic_DNA"/>
</dbReference>
<keyword evidence="2" id="KW-1185">Reference proteome</keyword>
<reference evidence="1 2" key="1">
    <citation type="journal article" date="2020" name="Cell">
        <title>Large-Scale Comparative Analyses of Tick Genomes Elucidate Their Genetic Diversity and Vector Capacities.</title>
        <authorList>
            <consortium name="Tick Genome and Microbiome Consortium (TIGMIC)"/>
            <person name="Jia N."/>
            <person name="Wang J."/>
            <person name="Shi W."/>
            <person name="Du L."/>
            <person name="Sun Y."/>
            <person name="Zhan W."/>
            <person name="Jiang J.F."/>
            <person name="Wang Q."/>
            <person name="Zhang B."/>
            <person name="Ji P."/>
            <person name="Bell-Sakyi L."/>
            <person name="Cui X.M."/>
            <person name="Yuan T.T."/>
            <person name="Jiang B.G."/>
            <person name="Yang W.F."/>
            <person name="Lam T.T."/>
            <person name="Chang Q.C."/>
            <person name="Ding S.J."/>
            <person name="Wang X.J."/>
            <person name="Zhu J.G."/>
            <person name="Ruan X.D."/>
            <person name="Zhao L."/>
            <person name="Wei J.T."/>
            <person name="Ye R.Z."/>
            <person name="Que T.C."/>
            <person name="Du C.H."/>
            <person name="Zhou Y.H."/>
            <person name="Cheng J.X."/>
            <person name="Dai P.F."/>
            <person name="Guo W.B."/>
            <person name="Han X.H."/>
            <person name="Huang E.J."/>
            <person name="Li L.F."/>
            <person name="Wei W."/>
            <person name="Gao Y.C."/>
            <person name="Liu J.Z."/>
            <person name="Shao H.Z."/>
            <person name="Wang X."/>
            <person name="Wang C.C."/>
            <person name="Yang T.C."/>
            <person name="Huo Q.B."/>
            <person name="Li W."/>
            <person name="Chen H.Y."/>
            <person name="Chen S.E."/>
            <person name="Zhou L.G."/>
            <person name="Ni X.B."/>
            <person name="Tian J.H."/>
            <person name="Sheng Y."/>
            <person name="Liu T."/>
            <person name="Pan Y.S."/>
            <person name="Xia L.Y."/>
            <person name="Li J."/>
            <person name="Zhao F."/>
            <person name="Cao W.C."/>
        </authorList>
    </citation>
    <scope>NUCLEOTIDE SEQUENCE [LARGE SCALE GENOMIC DNA]</scope>
    <source>
        <strain evidence="1">Iper-2018</strain>
    </source>
</reference>
<protein>
    <submittedName>
        <fullName evidence="1">Uncharacterized protein</fullName>
    </submittedName>
</protein>
<gene>
    <name evidence="1" type="ORF">HPB47_021533</name>
</gene>
<organism evidence="1 2">
    <name type="scientific">Ixodes persulcatus</name>
    <name type="common">Taiga tick</name>
    <dbReference type="NCBI Taxonomy" id="34615"/>
    <lineage>
        <taxon>Eukaryota</taxon>
        <taxon>Metazoa</taxon>
        <taxon>Ecdysozoa</taxon>
        <taxon>Arthropoda</taxon>
        <taxon>Chelicerata</taxon>
        <taxon>Arachnida</taxon>
        <taxon>Acari</taxon>
        <taxon>Parasitiformes</taxon>
        <taxon>Ixodida</taxon>
        <taxon>Ixodoidea</taxon>
        <taxon>Ixodidae</taxon>
        <taxon>Ixodinae</taxon>
        <taxon>Ixodes</taxon>
    </lineage>
</organism>
<evidence type="ECO:0000313" key="2">
    <source>
        <dbReference type="Proteomes" id="UP000805193"/>
    </source>
</evidence>
<evidence type="ECO:0000313" key="1">
    <source>
        <dbReference type="EMBL" id="KAG0431706.1"/>
    </source>
</evidence>
<dbReference type="Proteomes" id="UP000805193">
    <property type="component" value="Unassembled WGS sequence"/>
</dbReference>